<feature type="transmembrane region" description="Helical" evidence="1">
    <location>
        <begin position="123"/>
        <end position="142"/>
    </location>
</feature>
<evidence type="ECO:0000259" key="2">
    <source>
        <dbReference type="Pfam" id="PF14219"/>
    </source>
</evidence>
<feature type="transmembrane region" description="Helical" evidence="1">
    <location>
        <begin position="157"/>
        <end position="180"/>
    </location>
</feature>
<organism evidence="3 4">
    <name type="scientific">Rodentibacter rarus</name>
    <dbReference type="NCBI Taxonomy" id="1908260"/>
    <lineage>
        <taxon>Bacteria</taxon>
        <taxon>Pseudomonadati</taxon>
        <taxon>Pseudomonadota</taxon>
        <taxon>Gammaproteobacteria</taxon>
        <taxon>Pasteurellales</taxon>
        <taxon>Pasteurellaceae</taxon>
        <taxon>Rodentibacter</taxon>
    </lineage>
</organism>
<dbReference type="Proteomes" id="UP000189433">
    <property type="component" value="Unassembled WGS sequence"/>
</dbReference>
<accession>A0A1V3IJ31</accession>
<dbReference type="STRING" id="1908260.BKK50_08700"/>
<keyword evidence="1" id="KW-0812">Transmembrane</keyword>
<evidence type="ECO:0000313" key="4">
    <source>
        <dbReference type="Proteomes" id="UP000189433"/>
    </source>
</evidence>
<protein>
    <recommendedName>
        <fullName evidence="2">DUF4328 domain-containing protein</fullName>
    </recommendedName>
</protein>
<reference evidence="3 4" key="1">
    <citation type="submission" date="2016-10" db="EMBL/GenBank/DDBJ databases">
        <title>Rodentibacter gen. nov. and new species.</title>
        <authorList>
            <person name="Christensen H."/>
        </authorList>
    </citation>
    <scope>NUCLEOTIDE SEQUENCE [LARGE SCALE GENOMIC DNA]</scope>
    <source>
        <strain evidence="3 4">CCUG17206</strain>
    </source>
</reference>
<keyword evidence="1" id="KW-0472">Membrane</keyword>
<name>A0A1V3IJ31_9PAST</name>
<dbReference type="InterPro" id="IPR025565">
    <property type="entry name" value="DUF4328"/>
</dbReference>
<keyword evidence="1" id="KW-1133">Transmembrane helix</keyword>
<comment type="caution">
    <text evidence="3">The sequence shown here is derived from an EMBL/GenBank/DDBJ whole genome shotgun (WGS) entry which is preliminary data.</text>
</comment>
<dbReference type="AlphaFoldDB" id="A0A1V3IJ31"/>
<dbReference type="EMBL" id="MLHJ01000088">
    <property type="protein sequence ID" value="OOF41351.1"/>
    <property type="molecule type" value="Genomic_DNA"/>
</dbReference>
<proteinExistence type="predicted"/>
<gene>
    <name evidence="3" type="ORF">BKK50_08700</name>
</gene>
<evidence type="ECO:0000313" key="3">
    <source>
        <dbReference type="EMBL" id="OOF41351.1"/>
    </source>
</evidence>
<evidence type="ECO:0000256" key="1">
    <source>
        <dbReference type="SAM" id="Phobius"/>
    </source>
</evidence>
<feature type="domain" description="DUF4328" evidence="2">
    <location>
        <begin position="34"/>
        <end position="187"/>
    </location>
</feature>
<keyword evidence="4" id="KW-1185">Reference proteome</keyword>
<feature type="transmembrane region" description="Helical" evidence="1">
    <location>
        <begin position="42"/>
        <end position="64"/>
    </location>
</feature>
<sequence>MNVYLVFLVIGVLNDIFTLKLLNNFKEGIFPDYVDNFDNYTAIFSIVFFILVIAVLIVAGVWLYRSHKRLRDWEVKDLKFSDGSCVWWYFIPFMNLFKPYQAMRETWFASQSPMNWKLSSSPLLLKVWWGSWIISNIVSNIYSKLSFHEEQSNSLDGLMFLTNISMVSGILDICATILFLKVVKKVNQMQLEYSSNLDYPLKVFSNN</sequence>
<dbReference type="Pfam" id="PF14219">
    <property type="entry name" value="DUF4328"/>
    <property type="match status" value="1"/>
</dbReference>